<dbReference type="EMBL" id="BBMS01000050">
    <property type="protein sequence ID" value="GAL28784.1"/>
    <property type="molecule type" value="Genomic_DNA"/>
</dbReference>
<reference evidence="2" key="1">
    <citation type="submission" date="2014-09" db="EMBL/GenBank/DDBJ databases">
        <title>Vibrio variabilis JCM 19239. (C206) whole genome shotgun sequence.</title>
        <authorList>
            <person name="Sawabe T."/>
            <person name="Meirelles P."/>
            <person name="Nakanishi M."/>
            <person name="Sayaka M."/>
            <person name="Hattori M."/>
            <person name="Ohkuma M."/>
        </authorList>
    </citation>
    <scope>NUCLEOTIDE SEQUENCE [LARGE SCALE GENOMIC DNA]</scope>
    <source>
        <strain evidence="2">JCM 19239</strain>
    </source>
</reference>
<gene>
    <name evidence="1" type="ORF">JCM19239_397</name>
</gene>
<evidence type="ECO:0000313" key="1">
    <source>
        <dbReference type="EMBL" id="GAL28784.1"/>
    </source>
</evidence>
<protein>
    <submittedName>
        <fullName evidence="1">Uncharacterized protein</fullName>
    </submittedName>
</protein>
<sequence>MPTLTYTAWGLFEQDKVSARLSWNPYFDAMMSRVIKFMQNDGVVK</sequence>
<dbReference type="Proteomes" id="UP000029223">
    <property type="component" value="Unassembled WGS sequence"/>
</dbReference>
<evidence type="ECO:0000313" key="2">
    <source>
        <dbReference type="Proteomes" id="UP000029223"/>
    </source>
</evidence>
<reference evidence="2" key="2">
    <citation type="submission" date="2014-09" db="EMBL/GenBank/DDBJ databases">
        <authorList>
            <consortium name="NBRP consortium"/>
            <person name="Sawabe T."/>
            <person name="Meirelles P."/>
            <person name="Nakanishi M."/>
            <person name="Sayaka M."/>
            <person name="Hattori M."/>
            <person name="Ohkuma M."/>
        </authorList>
    </citation>
    <scope>NUCLEOTIDE SEQUENCE [LARGE SCALE GENOMIC DNA]</scope>
    <source>
        <strain evidence="2">JCM 19239</strain>
    </source>
</reference>
<keyword evidence="2" id="KW-1185">Reference proteome</keyword>
<comment type="caution">
    <text evidence="1">The sequence shown here is derived from an EMBL/GenBank/DDBJ whole genome shotgun (WGS) entry which is preliminary data.</text>
</comment>
<name>A0ABQ0JJ39_9VIBR</name>
<accession>A0ABQ0JJ39</accession>
<organism evidence="1 2">
    <name type="scientific">Vibrio variabilis</name>
    <dbReference type="NCBI Taxonomy" id="990271"/>
    <lineage>
        <taxon>Bacteria</taxon>
        <taxon>Pseudomonadati</taxon>
        <taxon>Pseudomonadota</taxon>
        <taxon>Gammaproteobacteria</taxon>
        <taxon>Vibrionales</taxon>
        <taxon>Vibrionaceae</taxon>
        <taxon>Vibrio</taxon>
    </lineage>
</organism>
<proteinExistence type="predicted"/>